<evidence type="ECO:0000256" key="7">
    <source>
        <dbReference type="ARBA" id="ARBA00022989"/>
    </source>
</evidence>
<keyword evidence="4 9" id="KW-0812">Transmembrane</keyword>
<evidence type="ECO:0000256" key="2">
    <source>
        <dbReference type="ARBA" id="ARBA00022475"/>
    </source>
</evidence>
<keyword evidence="3 9" id="KW-0645">Protease</keyword>
<reference evidence="12 13" key="1">
    <citation type="submission" date="2019-06" db="EMBL/GenBank/DDBJ databases">
        <title>Spirosoma utsteinense sp. nov. isolated from Antarctic ice-free soils.</title>
        <authorList>
            <person name="Tahon G."/>
        </authorList>
    </citation>
    <scope>NUCLEOTIDE SEQUENCE [LARGE SCALE GENOMIC DNA]</scope>
    <source>
        <strain evidence="12 13">LMG 31447</strain>
    </source>
</reference>
<feature type="compositionally biased region" description="Polar residues" evidence="11">
    <location>
        <begin position="230"/>
        <end position="239"/>
    </location>
</feature>
<proteinExistence type="inferred from homology"/>
<keyword evidence="2 9" id="KW-1003">Cell membrane</keyword>
<evidence type="ECO:0000313" key="12">
    <source>
        <dbReference type="EMBL" id="MBC3790878.1"/>
    </source>
</evidence>
<evidence type="ECO:0000256" key="9">
    <source>
        <dbReference type="HAMAP-Rule" id="MF_00161"/>
    </source>
</evidence>
<feature type="active site" evidence="9">
    <location>
        <position position="173"/>
    </location>
</feature>
<dbReference type="PANTHER" id="PTHR33695:SF1">
    <property type="entry name" value="LIPOPROTEIN SIGNAL PEPTIDASE"/>
    <property type="match status" value="1"/>
</dbReference>
<accession>A0ABR6W2V4</accession>
<comment type="function">
    <text evidence="9">This protein specifically catalyzes the removal of signal peptides from prolipoproteins.</text>
</comment>
<name>A0ABR6W2V4_9BACT</name>
<sequence>MIRKNPIKFFVLALLLIALDQGVKLAVHYYMTPGFAGQVKVAGDWLKLHYVLNPGMAFGMQLGYEYGKLLLSIFRLFAMVGIGYYLVYLAHRGAPNGLLWAMAMILAGAVGNVIDSTFYGVFLNNAPYGSPTPWFHGQVIDMIFVDVWEGFIPEWVPLWGGQYYSTPIFNIADSCIFIGVCVILFFQRRFFSEPPIDDVLLPVSGPDATEAEVMPVAERGDNEKPVDPTDQYNENQSRSVDVDEQPAPESVVSDPSKRDE</sequence>
<dbReference type="Pfam" id="PF01252">
    <property type="entry name" value="Peptidase_A8"/>
    <property type="match status" value="1"/>
</dbReference>
<organism evidence="12 13">
    <name type="scientific">Spirosoma utsteinense</name>
    <dbReference type="NCBI Taxonomy" id="2585773"/>
    <lineage>
        <taxon>Bacteria</taxon>
        <taxon>Pseudomonadati</taxon>
        <taxon>Bacteroidota</taxon>
        <taxon>Cytophagia</taxon>
        <taxon>Cytophagales</taxon>
        <taxon>Cytophagaceae</taxon>
        <taxon>Spirosoma</taxon>
    </lineage>
</organism>
<protein>
    <recommendedName>
        <fullName evidence="9">Lipoprotein signal peptidase</fullName>
        <ecNumber evidence="9">3.4.23.36</ecNumber>
    </recommendedName>
    <alternativeName>
        <fullName evidence="9">Prolipoprotein signal peptidase</fullName>
    </alternativeName>
    <alternativeName>
        <fullName evidence="9">Signal peptidase II</fullName>
        <shortName evidence="9">SPase II</shortName>
    </alternativeName>
</protein>
<comment type="similarity">
    <text evidence="1 9 10">Belongs to the peptidase A8 family.</text>
</comment>
<feature type="transmembrane region" description="Helical" evidence="9">
    <location>
        <begin position="99"/>
        <end position="122"/>
    </location>
</feature>
<dbReference type="EC" id="3.4.23.36" evidence="9"/>
<keyword evidence="7 9" id="KW-1133">Transmembrane helix</keyword>
<evidence type="ECO:0000256" key="10">
    <source>
        <dbReference type="RuleBase" id="RU004181"/>
    </source>
</evidence>
<comment type="pathway">
    <text evidence="9">Protein modification; lipoprotein biosynthesis (signal peptide cleavage).</text>
</comment>
<keyword evidence="5 9" id="KW-0064">Aspartyl protease</keyword>
<feature type="active site" evidence="9">
    <location>
        <position position="141"/>
    </location>
</feature>
<dbReference type="InterPro" id="IPR001872">
    <property type="entry name" value="Peptidase_A8"/>
</dbReference>
<evidence type="ECO:0000256" key="3">
    <source>
        <dbReference type="ARBA" id="ARBA00022670"/>
    </source>
</evidence>
<dbReference type="Proteomes" id="UP000700732">
    <property type="component" value="Unassembled WGS sequence"/>
</dbReference>
<dbReference type="PANTHER" id="PTHR33695">
    <property type="entry name" value="LIPOPROTEIN SIGNAL PEPTIDASE"/>
    <property type="match status" value="1"/>
</dbReference>
<keyword evidence="8 9" id="KW-0472">Membrane</keyword>
<comment type="subcellular location">
    <subcellularLocation>
        <location evidence="9">Cell membrane</location>
        <topology evidence="9">Multi-pass membrane protein</topology>
    </subcellularLocation>
</comment>
<evidence type="ECO:0000256" key="4">
    <source>
        <dbReference type="ARBA" id="ARBA00022692"/>
    </source>
</evidence>
<evidence type="ECO:0000313" key="13">
    <source>
        <dbReference type="Proteomes" id="UP000700732"/>
    </source>
</evidence>
<feature type="transmembrane region" description="Helical" evidence="9">
    <location>
        <begin position="168"/>
        <end position="186"/>
    </location>
</feature>
<comment type="catalytic activity">
    <reaction evidence="9">
        <text>Release of signal peptides from bacterial membrane prolipoproteins. Hydrolyzes -Xaa-Yaa-Zaa-|-(S,diacylglyceryl)Cys-, in which Xaa is hydrophobic (preferably Leu), and Yaa (Ala or Ser) and Zaa (Gly or Ala) have small, neutral side chains.</text>
        <dbReference type="EC" id="3.4.23.36"/>
    </reaction>
</comment>
<dbReference type="EMBL" id="VFIA01000006">
    <property type="protein sequence ID" value="MBC3790878.1"/>
    <property type="molecule type" value="Genomic_DNA"/>
</dbReference>
<evidence type="ECO:0000256" key="11">
    <source>
        <dbReference type="SAM" id="MobiDB-lite"/>
    </source>
</evidence>
<evidence type="ECO:0000256" key="8">
    <source>
        <dbReference type="ARBA" id="ARBA00023136"/>
    </source>
</evidence>
<keyword evidence="13" id="KW-1185">Reference proteome</keyword>
<evidence type="ECO:0000256" key="1">
    <source>
        <dbReference type="ARBA" id="ARBA00006139"/>
    </source>
</evidence>
<feature type="compositionally biased region" description="Basic and acidic residues" evidence="11">
    <location>
        <begin position="218"/>
        <end position="227"/>
    </location>
</feature>
<gene>
    <name evidence="9" type="primary">lspA</name>
    <name evidence="12" type="ORF">FH603_1375</name>
</gene>
<keyword evidence="6 9" id="KW-0378">Hydrolase</keyword>
<dbReference type="NCBIfam" id="NF011369">
    <property type="entry name" value="PRK14788.1"/>
    <property type="match status" value="1"/>
</dbReference>
<feature type="region of interest" description="Disordered" evidence="11">
    <location>
        <begin position="211"/>
        <end position="260"/>
    </location>
</feature>
<evidence type="ECO:0000256" key="5">
    <source>
        <dbReference type="ARBA" id="ARBA00022750"/>
    </source>
</evidence>
<comment type="caution">
    <text evidence="9">Lacks conserved residue(s) required for the propagation of feature annotation.</text>
</comment>
<feature type="transmembrane region" description="Helical" evidence="9">
    <location>
        <begin position="69"/>
        <end position="87"/>
    </location>
</feature>
<dbReference type="PRINTS" id="PR00781">
    <property type="entry name" value="LIPOSIGPTASE"/>
</dbReference>
<dbReference type="HAMAP" id="MF_00161">
    <property type="entry name" value="LspA"/>
    <property type="match status" value="1"/>
</dbReference>
<evidence type="ECO:0000256" key="6">
    <source>
        <dbReference type="ARBA" id="ARBA00022801"/>
    </source>
</evidence>
<dbReference type="RefSeq" id="WP_186736691.1">
    <property type="nucleotide sequence ID" value="NZ_VFIA01000006.1"/>
</dbReference>
<comment type="caution">
    <text evidence="12">The sequence shown here is derived from an EMBL/GenBank/DDBJ whole genome shotgun (WGS) entry which is preliminary data.</text>
</comment>